<keyword evidence="1 3" id="KW-0378">Hydrolase</keyword>
<sequence>MTPSPRTRRREAETETDRSLVADHETPFRRDLERIRFSPYFARLSAVTQVIGQSGAGPLVHNRLTHSLKVAAVARTIAVEVRDDLDAAPDLPPEYVCDPVVVQAAASAHDLGHPPFGHLGESVLDWIARDQLGLADGFEGNAQTYRIVARLDVCNGPAQGLNLTAATRSAIAKYPWTPAVSSHELPGDALPPGLRVRGDQRGAAGGGRELDVRKFSAYFLEAADLAEAREASHGLIPFQQSLEGSVMDIADDIAYSVHDIDDFHRAGVLGQGAVARELRGWIDGASALRRESADELAGRGAPAGSALELLRRKLRIDDPWIADDDVFAEAVRAVADDLVDGLLADEFDGSISSERALASFTSRWIRHLRESVVLAPRENPRTGLVTLEPLAWHEVEVLKFVHRHFVLGRPDITMYQRGLRRVLVRAVKGLLAWLDDDLDQAHVPLRLRELVEMATDGYLELARERPEGVPPIGAGETRKLGLGRGVLDYVASLSDSQAMAVSDAIDGRPDRLWDVGQRL</sequence>
<reference evidence="3 4" key="1">
    <citation type="submission" date="2019-09" db="EMBL/GenBank/DDBJ databases">
        <title>Phylogeny of genus Pseudoclavibacter and closely related genus.</title>
        <authorList>
            <person name="Li Y."/>
        </authorList>
    </citation>
    <scope>NUCLEOTIDE SEQUENCE [LARGE SCALE GENOMIC DNA]</scope>
    <source>
        <strain evidence="3 4">EGI 60007</strain>
    </source>
</reference>
<organism evidence="3 4">
    <name type="scientific">Pseudoclavibacter endophyticus</name>
    <dbReference type="NCBI Taxonomy" id="1778590"/>
    <lineage>
        <taxon>Bacteria</taxon>
        <taxon>Bacillati</taxon>
        <taxon>Actinomycetota</taxon>
        <taxon>Actinomycetes</taxon>
        <taxon>Micrococcales</taxon>
        <taxon>Microbacteriaceae</taxon>
        <taxon>Pseudoclavibacter</taxon>
    </lineage>
</organism>
<dbReference type="OrthoDB" id="9803619at2"/>
<evidence type="ECO:0000259" key="2">
    <source>
        <dbReference type="PROSITE" id="PS51831"/>
    </source>
</evidence>
<dbReference type="Pfam" id="PF01966">
    <property type="entry name" value="HD"/>
    <property type="match status" value="1"/>
</dbReference>
<evidence type="ECO:0000313" key="3">
    <source>
        <dbReference type="EMBL" id="KAB1649583.1"/>
    </source>
</evidence>
<dbReference type="EMBL" id="WBJY01000001">
    <property type="protein sequence ID" value="KAB1649583.1"/>
    <property type="molecule type" value="Genomic_DNA"/>
</dbReference>
<proteinExistence type="predicted"/>
<dbReference type="RefSeq" id="WP_158028173.1">
    <property type="nucleotide sequence ID" value="NZ_BMHG01000001.1"/>
</dbReference>
<dbReference type="InterPro" id="IPR006674">
    <property type="entry name" value="HD_domain"/>
</dbReference>
<feature type="domain" description="HD" evidence="2">
    <location>
        <begin position="63"/>
        <end position="256"/>
    </location>
</feature>
<dbReference type="InterPro" id="IPR003607">
    <property type="entry name" value="HD/PDEase_dom"/>
</dbReference>
<dbReference type="GO" id="GO:0006203">
    <property type="term" value="P:dGTP catabolic process"/>
    <property type="evidence" value="ECO:0007669"/>
    <property type="project" value="TreeGrafter"/>
</dbReference>
<keyword evidence="4" id="KW-1185">Reference proteome</keyword>
<dbReference type="InterPro" id="IPR050135">
    <property type="entry name" value="dGTPase-like"/>
</dbReference>
<dbReference type="SMART" id="SM00471">
    <property type="entry name" value="HDc"/>
    <property type="match status" value="1"/>
</dbReference>
<comment type="caution">
    <text evidence="3">The sequence shown here is derived from an EMBL/GenBank/DDBJ whole genome shotgun (WGS) entry which is preliminary data.</text>
</comment>
<dbReference type="SUPFAM" id="SSF109604">
    <property type="entry name" value="HD-domain/PDEase-like"/>
    <property type="match status" value="1"/>
</dbReference>
<dbReference type="PANTHER" id="PTHR11373:SF32">
    <property type="entry name" value="DEOXYGUANOSINETRIPHOSPHATE TRIPHOSPHOHYDROLASE"/>
    <property type="match status" value="1"/>
</dbReference>
<accession>A0A6H9WKB4</accession>
<dbReference type="Proteomes" id="UP000431744">
    <property type="component" value="Unassembled WGS sequence"/>
</dbReference>
<evidence type="ECO:0000256" key="1">
    <source>
        <dbReference type="ARBA" id="ARBA00022801"/>
    </source>
</evidence>
<name>A0A6H9WKB4_9MICO</name>
<dbReference type="InterPro" id="IPR006261">
    <property type="entry name" value="dGTPase"/>
</dbReference>
<protein>
    <submittedName>
        <fullName evidence="3">DNTP triphosphohydrolase</fullName>
    </submittedName>
</protein>
<gene>
    <name evidence="3" type="primary">dgt</name>
    <name evidence="3" type="ORF">F8O04_04850</name>
</gene>
<dbReference type="CDD" id="cd00077">
    <property type="entry name" value="HDc"/>
    <property type="match status" value="1"/>
</dbReference>
<dbReference type="NCBIfam" id="TIGR01353">
    <property type="entry name" value="dGTP_triPase"/>
    <property type="match status" value="1"/>
</dbReference>
<dbReference type="Gene3D" id="1.10.3210.10">
    <property type="entry name" value="Hypothetical protein af1432"/>
    <property type="match status" value="1"/>
</dbReference>
<dbReference type="PROSITE" id="PS51831">
    <property type="entry name" value="HD"/>
    <property type="match status" value="1"/>
</dbReference>
<dbReference type="PANTHER" id="PTHR11373">
    <property type="entry name" value="DEOXYNUCLEOSIDE TRIPHOSPHATE TRIPHOSPHOHYDROLASE"/>
    <property type="match status" value="1"/>
</dbReference>
<evidence type="ECO:0000313" key="4">
    <source>
        <dbReference type="Proteomes" id="UP000431744"/>
    </source>
</evidence>
<dbReference type="AlphaFoldDB" id="A0A6H9WKB4"/>
<dbReference type="GO" id="GO:0008832">
    <property type="term" value="F:dGTPase activity"/>
    <property type="evidence" value="ECO:0007669"/>
    <property type="project" value="TreeGrafter"/>
</dbReference>